<dbReference type="InterPro" id="IPR012337">
    <property type="entry name" value="RNaseH-like_sf"/>
</dbReference>
<dbReference type="InterPro" id="IPR013520">
    <property type="entry name" value="Ribonucl_H"/>
</dbReference>
<dbReference type="Pfam" id="PF00929">
    <property type="entry name" value="RNase_T"/>
    <property type="match status" value="1"/>
</dbReference>
<dbReference type="PANTHER" id="PTHR30231:SF41">
    <property type="entry name" value="DNA POLYMERASE III SUBUNIT EPSILON"/>
    <property type="match status" value="1"/>
</dbReference>
<comment type="caution">
    <text evidence="2">The sequence shown here is derived from an EMBL/GenBank/DDBJ whole genome shotgun (WGS) entry which is preliminary data.</text>
</comment>
<proteinExistence type="predicted"/>
<reference evidence="2 3" key="1">
    <citation type="journal article" date="2015" name="Nature">
        <title>rRNA introns, odd ribosomes, and small enigmatic genomes across a large radiation of phyla.</title>
        <authorList>
            <person name="Brown C.T."/>
            <person name="Hug L.A."/>
            <person name="Thomas B.C."/>
            <person name="Sharon I."/>
            <person name="Castelle C.J."/>
            <person name="Singh A."/>
            <person name="Wilkins M.J."/>
            <person name="Williams K.H."/>
            <person name="Banfield J.F."/>
        </authorList>
    </citation>
    <scope>NUCLEOTIDE SEQUENCE [LARGE SCALE GENOMIC DNA]</scope>
</reference>
<dbReference type="AlphaFoldDB" id="A0A0G1X8P9"/>
<dbReference type="CDD" id="cd06127">
    <property type="entry name" value="DEDDh"/>
    <property type="match status" value="1"/>
</dbReference>
<dbReference type="InterPro" id="IPR036397">
    <property type="entry name" value="RNaseH_sf"/>
</dbReference>
<evidence type="ECO:0000313" key="2">
    <source>
        <dbReference type="EMBL" id="KKU90720.1"/>
    </source>
</evidence>
<dbReference type="GO" id="GO:0008408">
    <property type="term" value="F:3'-5' exonuclease activity"/>
    <property type="evidence" value="ECO:0007669"/>
    <property type="project" value="TreeGrafter"/>
</dbReference>
<dbReference type="Proteomes" id="UP000034956">
    <property type="component" value="Unassembled WGS sequence"/>
</dbReference>
<dbReference type="GO" id="GO:0003676">
    <property type="term" value="F:nucleic acid binding"/>
    <property type="evidence" value="ECO:0007669"/>
    <property type="project" value="InterPro"/>
</dbReference>
<dbReference type="EMBL" id="LCPF01000008">
    <property type="protein sequence ID" value="KKU90720.1"/>
    <property type="molecule type" value="Genomic_DNA"/>
</dbReference>
<dbReference type="GO" id="GO:0005829">
    <property type="term" value="C:cytosol"/>
    <property type="evidence" value="ECO:0007669"/>
    <property type="project" value="TreeGrafter"/>
</dbReference>
<feature type="domain" description="Exonuclease" evidence="1">
    <location>
        <begin position="11"/>
        <end position="185"/>
    </location>
</feature>
<keyword evidence="2" id="KW-0378">Hydrolase</keyword>
<dbReference type="SMART" id="SM00479">
    <property type="entry name" value="EXOIII"/>
    <property type="match status" value="1"/>
</dbReference>
<name>A0A0G1X8P9_9BACT</name>
<keyword evidence="2" id="KW-0269">Exonuclease</keyword>
<protein>
    <submittedName>
        <fullName evidence="2">Exonuclease</fullName>
    </submittedName>
</protein>
<sequence>MKKSGNFRDKNLVFVDVETTGLSPDVHEVIEVAAIVADGENFNEVRSYSSKIKPEHIERAEKEALKINGYSPEKWRDALPAKEAFLTVANISPNGIIAGWNVAFDWDFLEHAFARNKIIHKFDYHKIDVPSITYAKLFKIGKFGGLGLRSVAPLFGIKLPQVHSAVEDVRATYEIFKKVLEAESKQRSLGI</sequence>
<evidence type="ECO:0000259" key="1">
    <source>
        <dbReference type="SMART" id="SM00479"/>
    </source>
</evidence>
<dbReference type="GO" id="GO:0045004">
    <property type="term" value="P:DNA replication proofreading"/>
    <property type="evidence" value="ECO:0007669"/>
    <property type="project" value="TreeGrafter"/>
</dbReference>
<gene>
    <name evidence="2" type="ORF">UY23_C0008G0005</name>
</gene>
<organism evidence="2 3">
    <name type="scientific">Candidatus Jorgensenbacteria bacterium GW2011_GWA1_48_11</name>
    <dbReference type="NCBI Taxonomy" id="1618660"/>
    <lineage>
        <taxon>Bacteria</taxon>
        <taxon>Candidatus Joergenseniibacteriota</taxon>
    </lineage>
</organism>
<dbReference type="SUPFAM" id="SSF53098">
    <property type="entry name" value="Ribonuclease H-like"/>
    <property type="match status" value="1"/>
</dbReference>
<dbReference type="PANTHER" id="PTHR30231">
    <property type="entry name" value="DNA POLYMERASE III SUBUNIT EPSILON"/>
    <property type="match status" value="1"/>
</dbReference>
<keyword evidence="2" id="KW-0540">Nuclease</keyword>
<evidence type="ECO:0000313" key="3">
    <source>
        <dbReference type="Proteomes" id="UP000034956"/>
    </source>
</evidence>
<dbReference type="Gene3D" id="3.30.420.10">
    <property type="entry name" value="Ribonuclease H-like superfamily/Ribonuclease H"/>
    <property type="match status" value="1"/>
</dbReference>
<accession>A0A0G1X8P9</accession>